<feature type="compositionally biased region" description="Gly residues" evidence="1">
    <location>
        <begin position="95"/>
        <end position="124"/>
    </location>
</feature>
<feature type="region of interest" description="Disordered" evidence="1">
    <location>
        <begin position="92"/>
        <end position="124"/>
    </location>
</feature>
<reference evidence="2 3" key="1">
    <citation type="journal article" date="2024" name="Ann. Entomol. Soc. Am.">
        <title>Genomic analyses of the southern and eastern yellowjacket wasps (Hymenoptera: Vespidae) reveal evolutionary signatures of social life.</title>
        <authorList>
            <person name="Catto M.A."/>
            <person name="Caine P.B."/>
            <person name="Orr S.E."/>
            <person name="Hunt B.G."/>
            <person name="Goodisman M.A.D."/>
        </authorList>
    </citation>
    <scope>NUCLEOTIDE SEQUENCE [LARGE SCALE GENOMIC DNA]</scope>
    <source>
        <strain evidence="2">233</strain>
        <tissue evidence="2">Head and thorax</tissue>
    </source>
</reference>
<accession>A0ABD2BER9</accession>
<dbReference type="Proteomes" id="UP001607302">
    <property type="component" value="Unassembled WGS sequence"/>
</dbReference>
<proteinExistence type="predicted"/>
<evidence type="ECO:0000313" key="3">
    <source>
        <dbReference type="Proteomes" id="UP001607302"/>
    </source>
</evidence>
<evidence type="ECO:0000313" key="2">
    <source>
        <dbReference type="EMBL" id="KAL2731225.1"/>
    </source>
</evidence>
<comment type="caution">
    <text evidence="2">The sequence shown here is derived from an EMBL/GenBank/DDBJ whole genome shotgun (WGS) entry which is preliminary data.</text>
</comment>
<gene>
    <name evidence="2" type="ORF">V1478_004770</name>
</gene>
<dbReference type="AlphaFoldDB" id="A0ABD2BER9"/>
<name>A0ABD2BER9_VESSQ</name>
<dbReference type="EMBL" id="JAUDFV010000105">
    <property type="protein sequence ID" value="KAL2731225.1"/>
    <property type="molecule type" value="Genomic_DNA"/>
</dbReference>
<keyword evidence="3" id="KW-1185">Reference proteome</keyword>
<sequence length="124" mass="13708">MHDTKESINAQREARFESRGYFSENLCVLNQQRQLATARRLGWVFRVQTLNRRVEHRRSNFPFDNHVTRRLFRTDISEIDRKLVEPEWSSSITIGIGGGADGGGSGSGDGDGDGDSGGGGLPSQ</sequence>
<evidence type="ECO:0000256" key="1">
    <source>
        <dbReference type="SAM" id="MobiDB-lite"/>
    </source>
</evidence>
<organism evidence="2 3">
    <name type="scientific">Vespula squamosa</name>
    <name type="common">Southern yellow jacket</name>
    <name type="synonym">Wasp</name>
    <dbReference type="NCBI Taxonomy" id="30214"/>
    <lineage>
        <taxon>Eukaryota</taxon>
        <taxon>Metazoa</taxon>
        <taxon>Ecdysozoa</taxon>
        <taxon>Arthropoda</taxon>
        <taxon>Hexapoda</taxon>
        <taxon>Insecta</taxon>
        <taxon>Pterygota</taxon>
        <taxon>Neoptera</taxon>
        <taxon>Endopterygota</taxon>
        <taxon>Hymenoptera</taxon>
        <taxon>Apocrita</taxon>
        <taxon>Aculeata</taxon>
        <taxon>Vespoidea</taxon>
        <taxon>Vespidae</taxon>
        <taxon>Vespinae</taxon>
        <taxon>Vespula</taxon>
    </lineage>
</organism>
<protein>
    <submittedName>
        <fullName evidence="2">Uncharacterized protein</fullName>
    </submittedName>
</protein>